<feature type="transmembrane region" description="Helical" evidence="1">
    <location>
        <begin position="64"/>
        <end position="86"/>
    </location>
</feature>
<dbReference type="Pfam" id="PF19656">
    <property type="entry name" value="DUF6159"/>
    <property type="match status" value="1"/>
</dbReference>
<evidence type="ECO:0000313" key="3">
    <source>
        <dbReference type="Proteomes" id="UP000030170"/>
    </source>
</evidence>
<keyword evidence="3" id="KW-1185">Reference proteome</keyword>
<proteinExistence type="predicted"/>
<feature type="transmembrane region" description="Helical" evidence="1">
    <location>
        <begin position="98"/>
        <end position="118"/>
    </location>
</feature>
<dbReference type="OrthoDB" id="9831573at2"/>
<protein>
    <submittedName>
        <fullName evidence="2">Uncharacterized protein</fullName>
    </submittedName>
</protein>
<gene>
    <name evidence="2" type="ORF">DO97_17065</name>
</gene>
<keyword evidence="1" id="KW-0472">Membrane</keyword>
<dbReference type="InterPro" id="IPR046157">
    <property type="entry name" value="DUF6159"/>
</dbReference>
<dbReference type="RefSeq" id="WP_036536212.1">
    <property type="nucleotide sequence ID" value="NZ_JJML01000061.1"/>
</dbReference>
<dbReference type="EMBL" id="JJML01000061">
    <property type="protein sequence ID" value="KGF71644.1"/>
    <property type="molecule type" value="Genomic_DNA"/>
</dbReference>
<comment type="caution">
    <text evidence="2">The sequence shown here is derived from an EMBL/GenBank/DDBJ whole genome shotgun (WGS) entry which is preliminary data.</text>
</comment>
<reference evidence="2 3" key="1">
    <citation type="journal article" date="2014" name="Mol. Ecol.">
        <title>Evolution of Synechococcus.</title>
        <authorList>
            <person name="Dvorak P."/>
            <person name="Casamatta D."/>
            <person name="Hasler P."/>
            <person name="Poulickova A."/>
            <person name="Ondrej V."/>
            <person name="Sanges R."/>
        </authorList>
    </citation>
    <scope>NUCLEOTIDE SEQUENCE [LARGE SCALE GENOMIC DNA]</scope>
    <source>
        <strain evidence="2 3">CAUP A 1101</strain>
    </source>
</reference>
<dbReference type="AlphaFoldDB" id="A0A098THS2"/>
<dbReference type="Proteomes" id="UP000030170">
    <property type="component" value="Unassembled WGS sequence"/>
</dbReference>
<keyword evidence="1" id="KW-0812">Transmembrane</keyword>
<accession>A0A098THS2</accession>
<keyword evidence="1" id="KW-1133">Transmembrane helix</keyword>
<dbReference type="STRING" id="1497020.DO97_17065"/>
<evidence type="ECO:0000313" key="2">
    <source>
        <dbReference type="EMBL" id="KGF71644.1"/>
    </source>
</evidence>
<name>A0A098THS2_9CYAN</name>
<sequence length="158" mass="17355">MAFFIAPLLGTRLLGRPYQQSLNVILIMLLPTITLEEGGFRKALQHSSQRVAQTWGKQATPSRWHGLAFMLVVLPLLFLVIFPAFAKGVAENDMDATIWGGRVLLLMIVTATQLGATLDAIYGLAAYRYAVGGNTDVYPDPAIAQKAFFCKQSPSFEH</sequence>
<evidence type="ECO:0000256" key="1">
    <source>
        <dbReference type="SAM" id="Phobius"/>
    </source>
</evidence>
<organism evidence="2 3">
    <name type="scientific">Neosynechococcus sphagnicola sy1</name>
    <dbReference type="NCBI Taxonomy" id="1497020"/>
    <lineage>
        <taxon>Bacteria</taxon>
        <taxon>Bacillati</taxon>
        <taxon>Cyanobacteriota</taxon>
        <taxon>Cyanophyceae</taxon>
        <taxon>Neosynechococcales</taxon>
        <taxon>Neosynechococcaceae</taxon>
        <taxon>Neosynechococcus</taxon>
    </lineage>
</organism>